<evidence type="ECO:0000313" key="2">
    <source>
        <dbReference type="Proteomes" id="UP001461498"/>
    </source>
</evidence>
<name>A0AAW1CIP4_9HEMI</name>
<evidence type="ECO:0000313" key="1">
    <source>
        <dbReference type="EMBL" id="KAK9496623.1"/>
    </source>
</evidence>
<protein>
    <submittedName>
        <fullName evidence="1">Uncharacterized protein</fullName>
    </submittedName>
</protein>
<keyword evidence="2" id="KW-1185">Reference proteome</keyword>
<sequence length="56" mass="6606">MCWPHQIFVNHNMITAEQNNNIRVRTVGIGLINEQFLKIYSAQLILQLVLSTDFYR</sequence>
<comment type="caution">
    <text evidence="1">The sequence shown here is derived from an EMBL/GenBank/DDBJ whole genome shotgun (WGS) entry which is preliminary data.</text>
</comment>
<reference evidence="1 2" key="1">
    <citation type="submission" date="2022-12" db="EMBL/GenBank/DDBJ databases">
        <title>Chromosome-level genome assembly of true bugs.</title>
        <authorList>
            <person name="Ma L."/>
            <person name="Li H."/>
        </authorList>
    </citation>
    <scope>NUCLEOTIDE SEQUENCE [LARGE SCALE GENOMIC DNA]</scope>
    <source>
        <strain evidence="1">Lab_2022b</strain>
    </source>
</reference>
<dbReference type="EMBL" id="JAPXFL010000064">
    <property type="protein sequence ID" value="KAK9496623.1"/>
    <property type="molecule type" value="Genomic_DNA"/>
</dbReference>
<dbReference type="Proteomes" id="UP001461498">
    <property type="component" value="Unassembled WGS sequence"/>
</dbReference>
<dbReference type="AlphaFoldDB" id="A0AAW1CIP4"/>
<accession>A0AAW1CIP4</accession>
<organism evidence="1 2">
    <name type="scientific">Rhynocoris fuscipes</name>
    <dbReference type="NCBI Taxonomy" id="488301"/>
    <lineage>
        <taxon>Eukaryota</taxon>
        <taxon>Metazoa</taxon>
        <taxon>Ecdysozoa</taxon>
        <taxon>Arthropoda</taxon>
        <taxon>Hexapoda</taxon>
        <taxon>Insecta</taxon>
        <taxon>Pterygota</taxon>
        <taxon>Neoptera</taxon>
        <taxon>Paraneoptera</taxon>
        <taxon>Hemiptera</taxon>
        <taxon>Heteroptera</taxon>
        <taxon>Panheteroptera</taxon>
        <taxon>Cimicomorpha</taxon>
        <taxon>Reduviidae</taxon>
        <taxon>Harpactorinae</taxon>
        <taxon>Harpactorini</taxon>
        <taxon>Rhynocoris</taxon>
    </lineage>
</organism>
<gene>
    <name evidence="1" type="ORF">O3M35_013105</name>
</gene>
<proteinExistence type="predicted"/>